<accession>A0ABR1B2B8</accession>
<evidence type="ECO:0000313" key="7">
    <source>
        <dbReference type="Proteomes" id="UP001359485"/>
    </source>
</evidence>
<evidence type="ECO:0000256" key="2">
    <source>
        <dbReference type="ARBA" id="ARBA00022692"/>
    </source>
</evidence>
<dbReference type="EMBL" id="JAWJWF010000004">
    <property type="protein sequence ID" value="KAK6633508.1"/>
    <property type="molecule type" value="Genomic_DNA"/>
</dbReference>
<comment type="subcellular location">
    <subcellularLocation>
        <location evidence="1">Membrane</location>
        <topology evidence="1">Multi-pass membrane protein</topology>
    </subcellularLocation>
</comment>
<dbReference type="Proteomes" id="UP001359485">
    <property type="component" value="Unassembled WGS sequence"/>
</dbReference>
<dbReference type="PANTHER" id="PTHR21284">
    <property type="entry name" value="EG:80H7.2 PROTEIN"/>
    <property type="match status" value="1"/>
</dbReference>
<name>A0ABR1B2B8_POLSC</name>
<keyword evidence="3 5" id="KW-1133">Transmembrane helix</keyword>
<comment type="caution">
    <text evidence="6">The sequence shown here is derived from an EMBL/GenBank/DDBJ whole genome shotgun (WGS) entry which is preliminary data.</text>
</comment>
<evidence type="ECO:0000256" key="1">
    <source>
        <dbReference type="ARBA" id="ARBA00004141"/>
    </source>
</evidence>
<evidence type="ECO:0000256" key="4">
    <source>
        <dbReference type="ARBA" id="ARBA00023136"/>
    </source>
</evidence>
<reference evidence="6 7" key="1">
    <citation type="submission" date="2023-09" db="EMBL/GenBank/DDBJ databases">
        <title>Genomes of two closely related lineages of the louse Polyplax serrata with different host specificities.</title>
        <authorList>
            <person name="Martinu J."/>
            <person name="Tarabai H."/>
            <person name="Stefka J."/>
            <person name="Hypsa V."/>
        </authorList>
    </citation>
    <scope>NUCLEOTIDE SEQUENCE [LARGE SCALE GENOMIC DNA]</scope>
    <source>
        <strain evidence="6">98ZLc_SE</strain>
    </source>
</reference>
<dbReference type="Pfam" id="PF13903">
    <property type="entry name" value="Claudin_2"/>
    <property type="match status" value="1"/>
</dbReference>
<gene>
    <name evidence="6" type="ORF">RUM44_004115</name>
</gene>
<keyword evidence="4 5" id="KW-0472">Membrane</keyword>
<evidence type="ECO:0000256" key="5">
    <source>
        <dbReference type="SAM" id="Phobius"/>
    </source>
</evidence>
<organism evidence="6 7">
    <name type="scientific">Polyplax serrata</name>
    <name type="common">Common mouse louse</name>
    <dbReference type="NCBI Taxonomy" id="468196"/>
    <lineage>
        <taxon>Eukaryota</taxon>
        <taxon>Metazoa</taxon>
        <taxon>Ecdysozoa</taxon>
        <taxon>Arthropoda</taxon>
        <taxon>Hexapoda</taxon>
        <taxon>Insecta</taxon>
        <taxon>Pterygota</taxon>
        <taxon>Neoptera</taxon>
        <taxon>Paraneoptera</taxon>
        <taxon>Psocodea</taxon>
        <taxon>Troctomorpha</taxon>
        <taxon>Phthiraptera</taxon>
        <taxon>Anoplura</taxon>
        <taxon>Polyplacidae</taxon>
        <taxon>Polyplax</taxon>
    </lineage>
</organism>
<feature type="transmembrane region" description="Helical" evidence="5">
    <location>
        <begin position="115"/>
        <end position="138"/>
    </location>
</feature>
<evidence type="ECO:0000313" key="6">
    <source>
        <dbReference type="EMBL" id="KAK6633508.1"/>
    </source>
</evidence>
<proteinExistence type="predicted"/>
<feature type="transmembrane region" description="Helical" evidence="5">
    <location>
        <begin position="12"/>
        <end position="31"/>
    </location>
</feature>
<dbReference type="Gene3D" id="1.20.140.150">
    <property type="match status" value="2"/>
</dbReference>
<dbReference type="InterPro" id="IPR004031">
    <property type="entry name" value="PMP22/EMP/MP20/Claudin"/>
</dbReference>
<keyword evidence="2 5" id="KW-0812">Transmembrane</keyword>
<keyword evidence="7" id="KW-1185">Reference proteome</keyword>
<evidence type="ECO:0000256" key="3">
    <source>
        <dbReference type="ARBA" id="ARBA00022989"/>
    </source>
</evidence>
<protein>
    <submittedName>
        <fullName evidence="6">Uncharacterized protein</fullName>
    </submittedName>
</protein>
<dbReference type="PANTHER" id="PTHR21284:SF11">
    <property type="entry name" value="KUNE-KUNE"/>
    <property type="match status" value="1"/>
</dbReference>
<sequence>MGKSKTGKFATVCTAVAFLFVLIAFVSPNWLETDGQLENPKFLRIGLWQVCFQDYEDTRHWYDTKFTGCWWVFEEEYYIIHDILLPAVFGTIAVIIFGARGDGRDWMQNWEHNDISWAFAMAVMGVLFLYISGILFLVEGRVHRMKKKRNDFHHNGHHSEPTKTSVI</sequence>